<name>A0A0C6FYZ8_9HYPH</name>
<dbReference type="Pfam" id="PF13361">
    <property type="entry name" value="UvrD_C"/>
    <property type="match status" value="1"/>
</dbReference>
<dbReference type="GO" id="GO:0003677">
    <property type="term" value="F:DNA binding"/>
    <property type="evidence" value="ECO:0007669"/>
    <property type="project" value="UniProtKB-KW"/>
</dbReference>
<organism evidence="19 20">
    <name type="scientific">Methylobacterium aquaticum</name>
    <dbReference type="NCBI Taxonomy" id="270351"/>
    <lineage>
        <taxon>Bacteria</taxon>
        <taxon>Pseudomonadati</taxon>
        <taxon>Pseudomonadota</taxon>
        <taxon>Alphaproteobacteria</taxon>
        <taxon>Hyphomicrobiales</taxon>
        <taxon>Methylobacteriaceae</taxon>
        <taxon>Methylobacterium</taxon>
    </lineage>
</organism>
<dbReference type="EMBL" id="AP014705">
    <property type="protein sequence ID" value="BAQ48645.1"/>
    <property type="molecule type" value="Genomic_DNA"/>
</dbReference>
<dbReference type="EC" id="5.6.2.4" evidence="12"/>
<dbReference type="GO" id="GO:0043138">
    <property type="term" value="F:3'-5' DNA helicase activity"/>
    <property type="evidence" value="ECO:0007669"/>
    <property type="project" value="UniProtKB-EC"/>
</dbReference>
<dbReference type="GO" id="GO:0033202">
    <property type="term" value="C:DNA helicase complex"/>
    <property type="evidence" value="ECO:0007669"/>
    <property type="project" value="TreeGrafter"/>
</dbReference>
<dbReference type="GO" id="GO:0005524">
    <property type="term" value="F:ATP binding"/>
    <property type="evidence" value="ECO:0007669"/>
    <property type="project" value="UniProtKB-UniRule"/>
</dbReference>
<evidence type="ECO:0000256" key="2">
    <source>
        <dbReference type="ARBA" id="ARBA00022741"/>
    </source>
</evidence>
<comment type="catalytic activity">
    <reaction evidence="11">
        <text>Couples ATP hydrolysis with the unwinding of duplex DNA by translocating in the 3'-5' direction.</text>
        <dbReference type="EC" id="5.6.2.4"/>
    </reaction>
</comment>
<evidence type="ECO:0000256" key="5">
    <source>
        <dbReference type="ARBA" id="ARBA00022806"/>
    </source>
</evidence>
<dbReference type="NCBIfam" id="TIGR02784">
    <property type="entry name" value="addA_alphas"/>
    <property type="match status" value="1"/>
</dbReference>
<dbReference type="OrthoDB" id="9810135at2"/>
<dbReference type="PATRIC" id="fig|270351.10.peg.5626"/>
<dbReference type="GO" id="GO:0004527">
    <property type="term" value="F:exonuclease activity"/>
    <property type="evidence" value="ECO:0007669"/>
    <property type="project" value="UniProtKB-KW"/>
</dbReference>
<evidence type="ECO:0000313" key="19">
    <source>
        <dbReference type="EMBL" id="BAQ48645.1"/>
    </source>
</evidence>
<dbReference type="Pfam" id="PF00580">
    <property type="entry name" value="UvrD-helicase"/>
    <property type="match status" value="1"/>
</dbReference>
<feature type="domain" description="UvrD-like helicase C-terminal" evidence="18">
    <location>
        <begin position="519"/>
        <end position="799"/>
    </location>
</feature>
<keyword evidence="3" id="KW-0227">DNA damage</keyword>
<dbReference type="Pfam" id="PF12705">
    <property type="entry name" value="PDDEXK_1"/>
    <property type="match status" value="1"/>
</dbReference>
<evidence type="ECO:0000313" key="20">
    <source>
        <dbReference type="Proteomes" id="UP000061432"/>
    </source>
</evidence>
<evidence type="ECO:0000256" key="1">
    <source>
        <dbReference type="ARBA" id="ARBA00022722"/>
    </source>
</evidence>
<geneLocation type="plasmid" evidence="20">
    <name>pMaq22A_1p DNA</name>
</geneLocation>
<keyword evidence="9" id="KW-0234">DNA repair</keyword>
<evidence type="ECO:0000256" key="12">
    <source>
        <dbReference type="ARBA" id="ARBA00034808"/>
    </source>
</evidence>
<keyword evidence="2 15" id="KW-0547">Nucleotide-binding</keyword>
<dbReference type="InterPro" id="IPR014017">
    <property type="entry name" value="DNA_helicase_UvrD-like_C"/>
</dbReference>
<evidence type="ECO:0000256" key="6">
    <source>
        <dbReference type="ARBA" id="ARBA00022839"/>
    </source>
</evidence>
<dbReference type="AlphaFoldDB" id="A0A0C6FYZ8"/>
<protein>
    <recommendedName>
        <fullName evidence="12">DNA 3'-5' helicase</fullName>
        <ecNumber evidence="12">5.6.2.4</ecNumber>
    </recommendedName>
    <alternativeName>
        <fullName evidence="13">DNA 3'-5' helicase II</fullName>
    </alternativeName>
</protein>
<reference evidence="19 20" key="1">
    <citation type="journal article" date="2015" name="Genome Announc.">
        <title>Complete Genome Sequence of Methylobacterium aquaticum Strain 22A, Isolated from Racomitrium japonicum Moss.</title>
        <authorList>
            <person name="Tani A."/>
            <person name="Ogura Y."/>
            <person name="Hayashi T."/>
            <person name="Kimbara K."/>
        </authorList>
    </citation>
    <scope>NUCLEOTIDE SEQUENCE [LARGE SCALE GENOMIC DNA]</scope>
    <source>
        <strain evidence="19 20">MA-22A</strain>
        <plasmid evidence="20">Plasmid pMaq22A_1p DNA</plasmid>
    </source>
</reference>
<feature type="region of interest" description="Disordered" evidence="16">
    <location>
        <begin position="953"/>
        <end position="982"/>
    </location>
</feature>
<dbReference type="PANTHER" id="PTHR11070">
    <property type="entry name" value="UVRD / RECB / PCRA DNA HELICASE FAMILY MEMBER"/>
    <property type="match status" value="1"/>
</dbReference>
<evidence type="ECO:0000256" key="15">
    <source>
        <dbReference type="PROSITE-ProRule" id="PRU00560"/>
    </source>
</evidence>
<keyword evidence="5 15" id="KW-0347">Helicase</keyword>
<dbReference type="InterPro" id="IPR011604">
    <property type="entry name" value="PDDEXK-like_dom_sf"/>
</dbReference>
<gene>
    <name evidence="19" type="primary">recB</name>
    <name evidence="19" type="ORF">Maq22A_1p31565</name>
</gene>
<comment type="catalytic activity">
    <reaction evidence="14">
        <text>ATP + H2O = ADP + phosphate + H(+)</text>
        <dbReference type="Rhea" id="RHEA:13065"/>
        <dbReference type="ChEBI" id="CHEBI:15377"/>
        <dbReference type="ChEBI" id="CHEBI:15378"/>
        <dbReference type="ChEBI" id="CHEBI:30616"/>
        <dbReference type="ChEBI" id="CHEBI:43474"/>
        <dbReference type="ChEBI" id="CHEBI:456216"/>
        <dbReference type="EC" id="5.6.2.4"/>
    </reaction>
</comment>
<feature type="binding site" evidence="15">
    <location>
        <begin position="30"/>
        <end position="37"/>
    </location>
    <ligand>
        <name>ATP</name>
        <dbReference type="ChEBI" id="CHEBI:30616"/>
    </ligand>
</feature>
<evidence type="ECO:0000256" key="3">
    <source>
        <dbReference type="ARBA" id="ARBA00022763"/>
    </source>
</evidence>
<dbReference type="GO" id="GO:0005829">
    <property type="term" value="C:cytosol"/>
    <property type="evidence" value="ECO:0007669"/>
    <property type="project" value="TreeGrafter"/>
</dbReference>
<evidence type="ECO:0000256" key="4">
    <source>
        <dbReference type="ARBA" id="ARBA00022801"/>
    </source>
</evidence>
<dbReference type="Gene3D" id="1.10.486.10">
    <property type="entry name" value="PCRA, domain 4"/>
    <property type="match status" value="1"/>
</dbReference>
<dbReference type="InterPro" id="IPR014151">
    <property type="entry name" value="DNA_helicase_AddA"/>
</dbReference>
<dbReference type="Gene3D" id="3.90.320.10">
    <property type="match status" value="1"/>
</dbReference>
<evidence type="ECO:0000256" key="9">
    <source>
        <dbReference type="ARBA" id="ARBA00023204"/>
    </source>
</evidence>
<keyword evidence="10" id="KW-0413">Isomerase</keyword>
<dbReference type="Gene3D" id="3.40.50.300">
    <property type="entry name" value="P-loop containing nucleotide triphosphate hydrolases"/>
    <property type="match status" value="4"/>
</dbReference>
<dbReference type="PROSITE" id="PS51198">
    <property type="entry name" value="UVRD_HELICASE_ATP_BIND"/>
    <property type="match status" value="1"/>
</dbReference>
<evidence type="ECO:0000256" key="11">
    <source>
        <dbReference type="ARBA" id="ARBA00034617"/>
    </source>
</evidence>
<evidence type="ECO:0000256" key="10">
    <source>
        <dbReference type="ARBA" id="ARBA00023235"/>
    </source>
</evidence>
<dbReference type="Proteomes" id="UP000061432">
    <property type="component" value="Plasmid pMaq22A_1p"/>
</dbReference>
<evidence type="ECO:0000259" key="17">
    <source>
        <dbReference type="PROSITE" id="PS51198"/>
    </source>
</evidence>
<dbReference type="InterPro" id="IPR000212">
    <property type="entry name" value="DNA_helicase_UvrD/REP"/>
</dbReference>
<keyword evidence="1" id="KW-0540">Nuclease</keyword>
<keyword evidence="6" id="KW-0269">Exonuclease</keyword>
<evidence type="ECO:0000256" key="7">
    <source>
        <dbReference type="ARBA" id="ARBA00022840"/>
    </source>
</evidence>
<evidence type="ECO:0000259" key="18">
    <source>
        <dbReference type="PROSITE" id="PS51217"/>
    </source>
</evidence>
<dbReference type="InterPro" id="IPR038726">
    <property type="entry name" value="PDDEXK_AddAB-type"/>
</dbReference>
<dbReference type="SUPFAM" id="SSF52540">
    <property type="entry name" value="P-loop containing nucleoside triphosphate hydrolases"/>
    <property type="match status" value="1"/>
</dbReference>
<proteinExistence type="predicted"/>
<dbReference type="PANTHER" id="PTHR11070:SF2">
    <property type="entry name" value="ATP-DEPENDENT DNA HELICASE SRS2"/>
    <property type="match status" value="1"/>
</dbReference>
<feature type="domain" description="UvrD-like helicase ATP-binding" evidence="17">
    <location>
        <begin position="9"/>
        <end position="487"/>
    </location>
</feature>
<sequence length="1151" mass="121787">MGIEGFVVDGLTQAAQRRAADPRASAWVSANAGAGKTKVLTDRVVRLLLHGAAPAKILCLTFTKAAAANMAIRVFERLGRWVTLDEAALREELTALEGEAPDGATLRRARRLFARAVETPGGLKIETLHALCERLLHLVPFEANVPARFVVLDEAQTREAIDRTIDNVLADAVDARHPHLADALALVAPEAAGEALRRAMTAAVQNRGLIGHPGGVPARLAALRDALALGPDETLPAIEARMRDGGPDLAGLAAALRTGKANDEKRADALALAASATGPARLTLTLAAFFKDEGEGDPYAASSLGTKSVPAEAKEALLAEQARLAGLRDRLKAARAFARTEALFTLAAEIHRRMEAQKARLGALDFDDLIHKTLDLLTRVDSAWLLYKLDRGVDHVLIDEAQDTNPQQWEILRRITEDFCAGEGAREAGQGLARTRFAVGDPKQSIYSFQGAAPEEFETTRRAWRRDAEAAGLPFADVGLTLSFRSAIGVLRAVDATFALQDHYRGLSFGDTAVGTVHSTARVRAPGQVELWPVERPSAEEEPDAWTHPVDAIEAGAPALVAARRVAKAVRLWTTSGDESGRVWRPGEVLILVRKRSAAFEGVIRALKAEGVPVAGQDRLDIAAHIAVLDLVSAGRAALLPQDDLTLATALKTPLVGLADDDLVGIAAGRDPAESLVAALRRHAEAGDPAALRGVAALDRWTALARAHGPFGFYAELLGPLGGRALLVQRLGGEAGDAIDVFLTAAAQAEAGPDAPSLTGFLSRYAPSGGRDAGGHTVKRDLDAARDEVRVMTVHGAKGLEAPLVLVLDGCDALGRDPALIPMRLADGSTVPVWSSAKAYDSSGIAAARDALHAKAGEEHNRLLYVAMTRAKDRLVIAPYSGNDKETPAEAWCEMIRRGLVAEFGGVEIAEMPYGPAESWREGAAPPEAPAAPEGVAEPEAVPDWLHRAVVPEAEPLPPLRPSGLGAADEPRRSDARSSDPAARRRGVLVHALLEHLPSLAPERRAAAAEAFVAARAPGLDAGRRAATATEALRLLDDPDLAVLFGPDARAEVTLAGSIPVEGVARPVHGRVDRIAVTGEAVWLVDFKTGRPPRDGAPAPRGQAAQVALYARLLATIYPDRPVIPLLVWTAGPVVRRLTAQECAAALHTLA</sequence>
<feature type="compositionally biased region" description="Basic and acidic residues" evidence="16">
    <location>
        <begin position="969"/>
        <end position="978"/>
    </location>
</feature>
<dbReference type="GO" id="GO:0000725">
    <property type="term" value="P:recombinational repair"/>
    <property type="evidence" value="ECO:0007669"/>
    <property type="project" value="TreeGrafter"/>
</dbReference>
<reference evidence="20" key="2">
    <citation type="submission" date="2015-01" db="EMBL/GenBank/DDBJ databases">
        <title>Complete genome sequence of Methylobacterium aquaticum strain 22A.</title>
        <authorList>
            <person name="Tani A."/>
            <person name="Ogura Y."/>
            <person name="Hayashi T."/>
        </authorList>
    </citation>
    <scope>NUCLEOTIDE SEQUENCE [LARGE SCALE GENOMIC DNA]</scope>
    <source>
        <strain evidence="20">MA-22A</strain>
        <plasmid evidence="20">Plasmid pMaq22A_1p DNA</plasmid>
    </source>
</reference>
<evidence type="ECO:0000256" key="8">
    <source>
        <dbReference type="ARBA" id="ARBA00023125"/>
    </source>
</evidence>
<keyword evidence="4 15" id="KW-0378">Hydrolase</keyword>
<keyword evidence="8" id="KW-0238">DNA-binding</keyword>
<evidence type="ECO:0000256" key="14">
    <source>
        <dbReference type="ARBA" id="ARBA00048988"/>
    </source>
</evidence>
<evidence type="ECO:0000256" key="13">
    <source>
        <dbReference type="ARBA" id="ARBA00034923"/>
    </source>
</evidence>
<keyword evidence="7 15" id="KW-0067">ATP-binding</keyword>
<dbReference type="PROSITE" id="PS51217">
    <property type="entry name" value="UVRD_HELICASE_CTER"/>
    <property type="match status" value="1"/>
</dbReference>
<keyword evidence="19" id="KW-0614">Plasmid</keyword>
<dbReference type="KEGG" id="maqu:Maq22A_1p31565"/>
<dbReference type="InterPro" id="IPR027417">
    <property type="entry name" value="P-loop_NTPase"/>
</dbReference>
<accession>A0A0C6FYZ8</accession>
<dbReference type="RefSeq" id="WP_060849868.1">
    <property type="nucleotide sequence ID" value="NZ_AP014705.1"/>
</dbReference>
<dbReference type="InterPro" id="IPR014016">
    <property type="entry name" value="UvrD-like_ATP-bd"/>
</dbReference>
<evidence type="ECO:0000256" key="16">
    <source>
        <dbReference type="SAM" id="MobiDB-lite"/>
    </source>
</evidence>